<reference evidence="2" key="1">
    <citation type="journal article" date="2023" name="IScience">
        <title>Live-bearing cockroach genome reveals convergent evolutionary mechanisms linked to viviparity in insects and beyond.</title>
        <authorList>
            <person name="Fouks B."/>
            <person name="Harrison M.C."/>
            <person name="Mikhailova A.A."/>
            <person name="Marchal E."/>
            <person name="English S."/>
            <person name="Carruthers M."/>
            <person name="Jennings E.C."/>
            <person name="Chiamaka E.L."/>
            <person name="Frigard R.A."/>
            <person name="Pippel M."/>
            <person name="Attardo G.M."/>
            <person name="Benoit J.B."/>
            <person name="Bornberg-Bauer E."/>
            <person name="Tobe S.S."/>
        </authorList>
    </citation>
    <scope>NUCLEOTIDE SEQUENCE</scope>
    <source>
        <strain evidence="2">Stay&amp;Tobe</strain>
    </source>
</reference>
<feature type="non-terminal residue" evidence="2">
    <location>
        <position position="1"/>
    </location>
</feature>
<gene>
    <name evidence="2" type="ORF">L9F63_028035</name>
</gene>
<reference evidence="2" key="2">
    <citation type="submission" date="2023-05" db="EMBL/GenBank/DDBJ databases">
        <authorList>
            <person name="Fouks B."/>
        </authorList>
    </citation>
    <scope>NUCLEOTIDE SEQUENCE</scope>
    <source>
        <strain evidence="2">Stay&amp;Tobe</strain>
        <tissue evidence="2">Testes</tissue>
    </source>
</reference>
<sequence>YTFSDPSSLTTSSPVGWQLSTRGGHSSPTSTICFPSHAAKKLMRSHNFYGVLSCSDLDASVRGSLAIKKNIERRLHGYVQEEADFFTGRHKKVFRASHLTHTLQLLGRRHAPHLNCARALFIIRGFFDSRIGVREKKLRLFDVCC</sequence>
<proteinExistence type="predicted"/>
<name>A0AAD8EGZ1_DIPPU</name>
<feature type="non-terminal residue" evidence="2">
    <location>
        <position position="145"/>
    </location>
</feature>
<comment type="caution">
    <text evidence="2">The sequence shown here is derived from an EMBL/GenBank/DDBJ whole genome shotgun (WGS) entry which is preliminary data.</text>
</comment>
<dbReference type="EMBL" id="JASPKZ010005129">
    <property type="protein sequence ID" value="KAJ9589182.1"/>
    <property type="molecule type" value="Genomic_DNA"/>
</dbReference>
<organism evidence="2 3">
    <name type="scientific">Diploptera punctata</name>
    <name type="common">Pacific beetle cockroach</name>
    <dbReference type="NCBI Taxonomy" id="6984"/>
    <lineage>
        <taxon>Eukaryota</taxon>
        <taxon>Metazoa</taxon>
        <taxon>Ecdysozoa</taxon>
        <taxon>Arthropoda</taxon>
        <taxon>Hexapoda</taxon>
        <taxon>Insecta</taxon>
        <taxon>Pterygota</taxon>
        <taxon>Neoptera</taxon>
        <taxon>Polyneoptera</taxon>
        <taxon>Dictyoptera</taxon>
        <taxon>Blattodea</taxon>
        <taxon>Blaberoidea</taxon>
        <taxon>Blaberidae</taxon>
        <taxon>Diplopterinae</taxon>
        <taxon>Diploptera</taxon>
    </lineage>
</organism>
<protein>
    <submittedName>
        <fullName evidence="2">Uncharacterized protein</fullName>
    </submittedName>
</protein>
<dbReference type="Proteomes" id="UP001233999">
    <property type="component" value="Unassembled WGS sequence"/>
</dbReference>
<keyword evidence="3" id="KW-1185">Reference proteome</keyword>
<accession>A0AAD8EGZ1</accession>
<feature type="region of interest" description="Disordered" evidence="1">
    <location>
        <begin position="1"/>
        <end position="27"/>
    </location>
</feature>
<evidence type="ECO:0000256" key="1">
    <source>
        <dbReference type="SAM" id="MobiDB-lite"/>
    </source>
</evidence>
<evidence type="ECO:0000313" key="3">
    <source>
        <dbReference type="Proteomes" id="UP001233999"/>
    </source>
</evidence>
<evidence type="ECO:0000313" key="2">
    <source>
        <dbReference type="EMBL" id="KAJ9589182.1"/>
    </source>
</evidence>
<dbReference type="AlphaFoldDB" id="A0AAD8EGZ1"/>